<name>A0A4R6HUH5_9GAMM</name>
<gene>
    <name evidence="12" type="primary">tmk</name>
    <name evidence="14" type="ORF">DFO68_104135</name>
</gene>
<comment type="function">
    <text evidence="11 12">Phosphorylation of dTMP to form dTDP in both de novo and salvage pathways of dTTP synthesis.</text>
</comment>
<dbReference type="GO" id="GO:0006235">
    <property type="term" value="P:dTTP biosynthetic process"/>
    <property type="evidence" value="ECO:0007669"/>
    <property type="project" value="UniProtKB-UniRule"/>
</dbReference>
<evidence type="ECO:0000256" key="11">
    <source>
        <dbReference type="ARBA" id="ARBA00057735"/>
    </source>
</evidence>
<proteinExistence type="inferred from homology"/>
<keyword evidence="7 12" id="KW-0418">Kinase</keyword>
<dbReference type="EC" id="2.7.4.9" evidence="2 12"/>
<keyword evidence="8 12" id="KW-0067">ATP-binding</keyword>
<dbReference type="Gene3D" id="3.40.50.300">
    <property type="entry name" value="P-loop containing nucleotide triphosphate hydrolases"/>
    <property type="match status" value="1"/>
</dbReference>
<keyword evidence="5 12" id="KW-0545">Nucleotide biosynthesis</keyword>
<dbReference type="PANTHER" id="PTHR10344:SF4">
    <property type="entry name" value="UMP-CMP KINASE 2, MITOCHONDRIAL"/>
    <property type="match status" value="1"/>
</dbReference>
<comment type="caution">
    <text evidence="14">The sequence shown here is derived from an EMBL/GenBank/DDBJ whole genome shotgun (WGS) entry which is preliminary data.</text>
</comment>
<comment type="similarity">
    <text evidence="1 12">Belongs to the thymidylate kinase family.</text>
</comment>
<dbReference type="EMBL" id="SNWH01000004">
    <property type="protein sequence ID" value="TDO12622.1"/>
    <property type="molecule type" value="Genomic_DNA"/>
</dbReference>
<reference evidence="14 15" key="1">
    <citation type="submission" date="2019-03" db="EMBL/GenBank/DDBJ databases">
        <title>Freshwater and sediment microbial communities from various areas in North America, analyzing microbe dynamics in response to fracking.</title>
        <authorList>
            <person name="Lamendella R."/>
        </authorList>
    </citation>
    <scope>NUCLEOTIDE SEQUENCE [LARGE SCALE GENOMIC DNA]</scope>
    <source>
        <strain evidence="14 15">1_TX</strain>
    </source>
</reference>
<accession>A0A4R6HUH5</accession>
<protein>
    <recommendedName>
        <fullName evidence="3 12">Thymidylate kinase</fullName>
        <ecNumber evidence="2 12">2.7.4.9</ecNumber>
    </recommendedName>
    <alternativeName>
        <fullName evidence="9 12">dTMP kinase</fullName>
    </alternativeName>
</protein>
<evidence type="ECO:0000256" key="1">
    <source>
        <dbReference type="ARBA" id="ARBA00009776"/>
    </source>
</evidence>
<evidence type="ECO:0000256" key="7">
    <source>
        <dbReference type="ARBA" id="ARBA00022777"/>
    </source>
</evidence>
<dbReference type="InterPro" id="IPR027417">
    <property type="entry name" value="P-loop_NTPase"/>
</dbReference>
<evidence type="ECO:0000256" key="6">
    <source>
        <dbReference type="ARBA" id="ARBA00022741"/>
    </source>
</evidence>
<evidence type="ECO:0000256" key="9">
    <source>
        <dbReference type="ARBA" id="ARBA00029962"/>
    </source>
</evidence>
<keyword evidence="4 12" id="KW-0808">Transferase</keyword>
<keyword evidence="6 12" id="KW-0547">Nucleotide-binding</keyword>
<evidence type="ECO:0000256" key="5">
    <source>
        <dbReference type="ARBA" id="ARBA00022727"/>
    </source>
</evidence>
<keyword evidence="15" id="KW-1185">Reference proteome</keyword>
<sequence length="276" mass="30141">MCHNDPDWPARDAGDRPRRISYARNGVGSVHQGIHSASSMVRHPGAGCRESLERQGNQGNQGKGRFITLEGGEGVGKSTNLALVVDHLRSRGHEVVATREPGGTPRAEVMRRLLLDPAGEEPLDPDAELLLVFAARAQHLARVIRPALERGAWVVCDRFTDATYAYQGGGRGIAASRIAELEHFVQQGFTPDLTLLLDMPVGLAQQRLDGRLQGQGGERDRFERERVSFFEAVRQAYLARAEAAPGRMVVIDAGAGLAEVQAELLARLDERLEAWS</sequence>
<dbReference type="SUPFAM" id="SSF52540">
    <property type="entry name" value="P-loop containing nucleoside triphosphate hydrolases"/>
    <property type="match status" value="1"/>
</dbReference>
<evidence type="ECO:0000256" key="2">
    <source>
        <dbReference type="ARBA" id="ARBA00012980"/>
    </source>
</evidence>
<dbReference type="HAMAP" id="MF_00165">
    <property type="entry name" value="Thymidylate_kinase"/>
    <property type="match status" value="1"/>
</dbReference>
<dbReference type="NCBIfam" id="TIGR00041">
    <property type="entry name" value="DTMP_kinase"/>
    <property type="match status" value="1"/>
</dbReference>
<dbReference type="PANTHER" id="PTHR10344">
    <property type="entry name" value="THYMIDYLATE KINASE"/>
    <property type="match status" value="1"/>
</dbReference>
<dbReference type="Pfam" id="PF02223">
    <property type="entry name" value="Thymidylate_kin"/>
    <property type="match status" value="1"/>
</dbReference>
<evidence type="ECO:0000256" key="4">
    <source>
        <dbReference type="ARBA" id="ARBA00022679"/>
    </source>
</evidence>
<evidence type="ECO:0000256" key="12">
    <source>
        <dbReference type="HAMAP-Rule" id="MF_00165"/>
    </source>
</evidence>
<dbReference type="AlphaFoldDB" id="A0A4R6HUH5"/>
<organism evidence="14 15">
    <name type="scientific">Halomonas ventosae</name>
    <dbReference type="NCBI Taxonomy" id="229007"/>
    <lineage>
        <taxon>Bacteria</taxon>
        <taxon>Pseudomonadati</taxon>
        <taxon>Pseudomonadota</taxon>
        <taxon>Gammaproteobacteria</taxon>
        <taxon>Oceanospirillales</taxon>
        <taxon>Halomonadaceae</taxon>
        <taxon>Halomonas</taxon>
    </lineage>
</organism>
<evidence type="ECO:0000259" key="13">
    <source>
        <dbReference type="Pfam" id="PF02223"/>
    </source>
</evidence>
<dbReference type="InterPro" id="IPR039430">
    <property type="entry name" value="Thymidylate_kin-like_dom"/>
</dbReference>
<dbReference type="GO" id="GO:0005829">
    <property type="term" value="C:cytosol"/>
    <property type="evidence" value="ECO:0007669"/>
    <property type="project" value="TreeGrafter"/>
</dbReference>
<evidence type="ECO:0000313" key="14">
    <source>
        <dbReference type="EMBL" id="TDO12622.1"/>
    </source>
</evidence>
<dbReference type="GO" id="GO:0006227">
    <property type="term" value="P:dUDP biosynthetic process"/>
    <property type="evidence" value="ECO:0007669"/>
    <property type="project" value="TreeGrafter"/>
</dbReference>
<dbReference type="GO" id="GO:0004798">
    <property type="term" value="F:dTMP kinase activity"/>
    <property type="evidence" value="ECO:0007669"/>
    <property type="project" value="UniProtKB-UniRule"/>
</dbReference>
<feature type="binding site" evidence="12">
    <location>
        <begin position="71"/>
        <end position="78"/>
    </location>
    <ligand>
        <name>ATP</name>
        <dbReference type="ChEBI" id="CHEBI:30616"/>
    </ligand>
</feature>
<evidence type="ECO:0000256" key="10">
    <source>
        <dbReference type="ARBA" id="ARBA00048743"/>
    </source>
</evidence>
<evidence type="ECO:0000256" key="3">
    <source>
        <dbReference type="ARBA" id="ARBA00017144"/>
    </source>
</evidence>
<dbReference type="Proteomes" id="UP000295150">
    <property type="component" value="Unassembled WGS sequence"/>
</dbReference>
<evidence type="ECO:0000256" key="8">
    <source>
        <dbReference type="ARBA" id="ARBA00022840"/>
    </source>
</evidence>
<dbReference type="InterPro" id="IPR018094">
    <property type="entry name" value="Thymidylate_kinase"/>
</dbReference>
<evidence type="ECO:0000313" key="15">
    <source>
        <dbReference type="Proteomes" id="UP000295150"/>
    </source>
</evidence>
<dbReference type="GO" id="GO:0006233">
    <property type="term" value="P:dTDP biosynthetic process"/>
    <property type="evidence" value="ECO:0007669"/>
    <property type="project" value="InterPro"/>
</dbReference>
<dbReference type="FunFam" id="3.40.50.300:FF:000225">
    <property type="entry name" value="Thymidylate kinase"/>
    <property type="match status" value="1"/>
</dbReference>
<feature type="domain" description="Thymidylate kinase-like" evidence="13">
    <location>
        <begin position="69"/>
        <end position="263"/>
    </location>
</feature>
<comment type="catalytic activity">
    <reaction evidence="10 12">
        <text>dTMP + ATP = dTDP + ADP</text>
        <dbReference type="Rhea" id="RHEA:13517"/>
        <dbReference type="ChEBI" id="CHEBI:30616"/>
        <dbReference type="ChEBI" id="CHEBI:58369"/>
        <dbReference type="ChEBI" id="CHEBI:63528"/>
        <dbReference type="ChEBI" id="CHEBI:456216"/>
        <dbReference type="EC" id="2.7.4.9"/>
    </reaction>
</comment>
<dbReference type="CDD" id="cd01672">
    <property type="entry name" value="TMPK"/>
    <property type="match status" value="1"/>
</dbReference>
<dbReference type="GO" id="GO:0005524">
    <property type="term" value="F:ATP binding"/>
    <property type="evidence" value="ECO:0007669"/>
    <property type="project" value="UniProtKB-UniRule"/>
</dbReference>